<comment type="caution">
    <text evidence="4">The sequence shown here is derived from an EMBL/GenBank/DDBJ whole genome shotgun (WGS) entry which is preliminary data.</text>
</comment>
<keyword evidence="5" id="KW-1185">Reference proteome</keyword>
<dbReference type="InterPro" id="IPR012480">
    <property type="entry name" value="Hepar_II_III_C"/>
</dbReference>
<dbReference type="InterPro" id="IPR008929">
    <property type="entry name" value="Chondroitin_lyas"/>
</dbReference>
<dbReference type="AlphaFoldDB" id="A0A849I4Z7"/>
<dbReference type="GO" id="GO:0016829">
    <property type="term" value="F:lyase activity"/>
    <property type="evidence" value="ECO:0007669"/>
    <property type="project" value="InterPro"/>
</dbReference>
<name>A0A849I4Z7_9HYPH</name>
<dbReference type="GO" id="GO:0030313">
    <property type="term" value="C:cell envelope"/>
    <property type="evidence" value="ECO:0007669"/>
    <property type="project" value="UniProtKB-SubCell"/>
</dbReference>
<evidence type="ECO:0000313" key="4">
    <source>
        <dbReference type="EMBL" id="NNM71127.1"/>
    </source>
</evidence>
<accession>A0A849I4Z7</accession>
<comment type="subcellular location">
    <subcellularLocation>
        <location evidence="1">Cell envelope</location>
    </subcellularLocation>
</comment>
<dbReference type="Gene3D" id="2.70.98.70">
    <property type="match status" value="1"/>
</dbReference>
<feature type="region of interest" description="Disordered" evidence="2">
    <location>
        <begin position="572"/>
        <end position="604"/>
    </location>
</feature>
<reference evidence="4 5" key="1">
    <citation type="submission" date="2020-04" db="EMBL/GenBank/DDBJ databases">
        <title>Enterovirga sp. isolate from soil.</title>
        <authorList>
            <person name="Chea S."/>
            <person name="Kim D.-U."/>
        </authorList>
    </citation>
    <scope>NUCLEOTIDE SEQUENCE [LARGE SCALE GENOMIC DNA]</scope>
    <source>
        <strain evidence="4 5">DB1703</strain>
    </source>
</reference>
<evidence type="ECO:0000256" key="2">
    <source>
        <dbReference type="SAM" id="MobiDB-lite"/>
    </source>
</evidence>
<organism evidence="4 5">
    <name type="scientific">Enterovirga aerilata</name>
    <dbReference type="NCBI Taxonomy" id="2730920"/>
    <lineage>
        <taxon>Bacteria</taxon>
        <taxon>Pseudomonadati</taxon>
        <taxon>Pseudomonadota</taxon>
        <taxon>Alphaproteobacteria</taxon>
        <taxon>Hyphomicrobiales</taxon>
        <taxon>Methylobacteriaceae</taxon>
        <taxon>Enterovirga</taxon>
    </lineage>
</organism>
<evidence type="ECO:0000256" key="1">
    <source>
        <dbReference type="ARBA" id="ARBA00004196"/>
    </source>
</evidence>
<dbReference type="EMBL" id="JABEPP010000001">
    <property type="protein sequence ID" value="NNM71127.1"/>
    <property type="molecule type" value="Genomic_DNA"/>
</dbReference>
<protein>
    <submittedName>
        <fullName evidence="4">Heparinase</fullName>
    </submittedName>
</protein>
<dbReference type="Pfam" id="PF07940">
    <property type="entry name" value="Hepar_II_III_C"/>
    <property type="match status" value="1"/>
</dbReference>
<dbReference type="RefSeq" id="WP_171216625.1">
    <property type="nucleotide sequence ID" value="NZ_JABEPP010000001.1"/>
</dbReference>
<proteinExistence type="predicted"/>
<dbReference type="Gene3D" id="1.50.10.100">
    <property type="entry name" value="Chondroitin AC/alginate lyase"/>
    <property type="match status" value="1"/>
</dbReference>
<dbReference type="Proteomes" id="UP000564885">
    <property type="component" value="Unassembled WGS sequence"/>
</dbReference>
<evidence type="ECO:0000313" key="5">
    <source>
        <dbReference type="Proteomes" id="UP000564885"/>
    </source>
</evidence>
<gene>
    <name evidence="4" type="ORF">HJG44_01800</name>
</gene>
<sequence>MGWAADRWRLYRLALAEAGRVPILWLRRHARGPSWRVPRPERLLFAPQDLRTSDPTIAQDIYSGLFTFAGREVETRGRSPFEIEPPTRDWARALYGFSWLRHLRAADSQLSRENARALVGEAVGPRRRELAAGVGREPRVVARRTISFLCQSPLVLNGADPAFYNAFLRAIGRGVALLEAEAVGARIPLDRLAAAIALSYAALCCSGLENRLRRATRLLGAELDAQILPDGGHVSRHPGVLIELLLDLLPLRLLYASRAIEAPEALGRAIDRMMPMLRYLRGGGRELALFNGMGPTAVDQIATLLSYDSVRGSPPSYAEQSGYARLESGGTVLIADTGRAPPLDSAGAAHAGCLSFEMTAGGAPLVVNVGAPLAPGPARTAARRTAAHSTLALGEVSSGLLLEDARGEIARFVERRLGPVLVAGPGEVRVERGIDADGWVVVSARHDGYEARFGIAHERRWSLAPDGARLEGVDRLLGAGRPRERAPGPVLRFHLHPDVQAAREASPNAVALKLGRSGEVWRFRSENAPAALEDSIYFGGPQGRRPTRQIVVRLNPPPPDAPLSARWSFERVLEGRQAAAPPEEATLEEPEAPAGRPGPEPDQS</sequence>
<evidence type="ECO:0000259" key="3">
    <source>
        <dbReference type="Pfam" id="PF07940"/>
    </source>
</evidence>
<feature type="domain" description="Heparinase II/III-like C-terminal" evidence="3">
    <location>
        <begin position="312"/>
        <end position="556"/>
    </location>
</feature>